<keyword evidence="2" id="KW-1185">Reference proteome</keyword>
<dbReference type="KEGG" id="lrs:PX52LOC_04926"/>
<dbReference type="Proteomes" id="UP000324974">
    <property type="component" value="Chromosome"/>
</dbReference>
<reference evidence="2" key="1">
    <citation type="submission" date="2019-08" db="EMBL/GenBank/DDBJ databases">
        <title>Limnoglobus roseus gen. nov., sp. nov., a novel freshwater planctomycete with a giant genome from the family Gemmataceae.</title>
        <authorList>
            <person name="Kulichevskaya I.S."/>
            <person name="Naumoff D.G."/>
            <person name="Miroshnikov K."/>
            <person name="Ivanova A."/>
            <person name="Philippov D.A."/>
            <person name="Hakobyan A."/>
            <person name="Rijpstra I.C."/>
            <person name="Sinninghe Damste J.S."/>
            <person name="Liesack W."/>
            <person name="Dedysh S.N."/>
        </authorList>
    </citation>
    <scope>NUCLEOTIDE SEQUENCE [LARGE SCALE GENOMIC DNA]</scope>
    <source>
        <strain evidence="2">PX52</strain>
    </source>
</reference>
<organism evidence="1 2">
    <name type="scientific">Limnoglobus roseus</name>
    <dbReference type="NCBI Taxonomy" id="2598579"/>
    <lineage>
        <taxon>Bacteria</taxon>
        <taxon>Pseudomonadati</taxon>
        <taxon>Planctomycetota</taxon>
        <taxon>Planctomycetia</taxon>
        <taxon>Gemmatales</taxon>
        <taxon>Gemmataceae</taxon>
        <taxon>Limnoglobus</taxon>
    </lineage>
</organism>
<evidence type="ECO:0000313" key="2">
    <source>
        <dbReference type="Proteomes" id="UP000324974"/>
    </source>
</evidence>
<protein>
    <submittedName>
        <fullName evidence="1">Uncharacterized protein</fullName>
    </submittedName>
</protein>
<dbReference type="RefSeq" id="WP_149112467.1">
    <property type="nucleotide sequence ID" value="NZ_CP042425.1"/>
</dbReference>
<dbReference type="EMBL" id="CP042425">
    <property type="protein sequence ID" value="QEL17914.1"/>
    <property type="molecule type" value="Genomic_DNA"/>
</dbReference>
<sequence length="249" mass="27119">MTDELAALDAKINALLPPRYQHCYGSVSASSMGSASLKYDADGRVEWDRIWTTFCDLALAGGPPHRGTLLDPVLPEDSPRYREVEAELCRAIRLTTLLPVESDSPGWVGVACESEAAAAWLQVAVVAENVTARRRGSVLLLPVAASFRIEKEVKNVVVALAKSYHYWDGHLTAGQKELTAGELLAEPGDAGWHRVECPDEAAAVWLLRAVAVERVLVRREGNALCVPAGVHAREVVANAWRLWQATIPH</sequence>
<dbReference type="AlphaFoldDB" id="A0A5C1AL52"/>
<dbReference type="OrthoDB" id="283755at2"/>
<evidence type="ECO:0000313" key="1">
    <source>
        <dbReference type="EMBL" id="QEL17914.1"/>
    </source>
</evidence>
<name>A0A5C1AL52_9BACT</name>
<gene>
    <name evidence="1" type="ORF">PX52LOC_04926</name>
</gene>
<accession>A0A5C1AL52</accession>
<proteinExistence type="predicted"/>